<dbReference type="Gene3D" id="3.55.40.10">
    <property type="entry name" value="minor pseudopilin epsh domain"/>
    <property type="match status" value="1"/>
</dbReference>
<dbReference type="AlphaFoldDB" id="A0A497E2A1"/>
<dbReference type="SUPFAM" id="SSF54523">
    <property type="entry name" value="Pili subunits"/>
    <property type="match status" value="1"/>
</dbReference>
<name>A0A497E2A1_UNCAE</name>
<dbReference type="Proteomes" id="UP000279422">
    <property type="component" value="Unassembled WGS sequence"/>
</dbReference>
<feature type="transmembrane region" description="Helical" evidence="8">
    <location>
        <begin position="12"/>
        <end position="34"/>
    </location>
</feature>
<evidence type="ECO:0000256" key="3">
    <source>
        <dbReference type="ARBA" id="ARBA00022481"/>
    </source>
</evidence>
<dbReference type="Pfam" id="PF12019">
    <property type="entry name" value="GspH"/>
    <property type="match status" value="1"/>
</dbReference>
<dbReference type="InterPro" id="IPR022346">
    <property type="entry name" value="T2SS_GspH"/>
</dbReference>
<dbReference type="EMBL" id="QMPZ01000207">
    <property type="protein sequence ID" value="RLE06981.1"/>
    <property type="molecule type" value="Genomic_DNA"/>
</dbReference>
<evidence type="ECO:0000313" key="10">
    <source>
        <dbReference type="EMBL" id="RLE06981.1"/>
    </source>
</evidence>
<keyword evidence="3" id="KW-0488">Methylation</keyword>
<feature type="domain" description="General secretion pathway GspH" evidence="9">
    <location>
        <begin position="47"/>
        <end position="156"/>
    </location>
</feature>
<evidence type="ECO:0000256" key="4">
    <source>
        <dbReference type="ARBA" id="ARBA00022519"/>
    </source>
</evidence>
<dbReference type="GO" id="GO:0005886">
    <property type="term" value="C:plasma membrane"/>
    <property type="evidence" value="ECO:0007669"/>
    <property type="project" value="UniProtKB-SubCell"/>
</dbReference>
<comment type="caution">
    <text evidence="10">The sequence shown here is derived from an EMBL/GenBank/DDBJ whole genome shotgun (WGS) entry which is preliminary data.</text>
</comment>
<dbReference type="InterPro" id="IPR045584">
    <property type="entry name" value="Pilin-like"/>
</dbReference>
<evidence type="ECO:0000256" key="1">
    <source>
        <dbReference type="ARBA" id="ARBA00004377"/>
    </source>
</evidence>
<reference evidence="10 11" key="1">
    <citation type="submission" date="2018-06" db="EMBL/GenBank/DDBJ databases">
        <title>Extensive metabolic versatility and redundancy in microbially diverse, dynamic hydrothermal sediments.</title>
        <authorList>
            <person name="Dombrowski N."/>
            <person name="Teske A."/>
            <person name="Baker B.J."/>
        </authorList>
    </citation>
    <scope>NUCLEOTIDE SEQUENCE [LARGE SCALE GENOMIC DNA]</scope>
    <source>
        <strain evidence="10">B47_G16</strain>
    </source>
</reference>
<evidence type="ECO:0000256" key="8">
    <source>
        <dbReference type="SAM" id="Phobius"/>
    </source>
</evidence>
<protein>
    <recommendedName>
        <fullName evidence="9">General secretion pathway GspH domain-containing protein</fullName>
    </recommendedName>
</protein>
<keyword evidence="5 8" id="KW-0812">Transmembrane</keyword>
<dbReference type="InterPro" id="IPR012902">
    <property type="entry name" value="N_methyl_site"/>
</dbReference>
<proteinExistence type="predicted"/>
<evidence type="ECO:0000256" key="6">
    <source>
        <dbReference type="ARBA" id="ARBA00022989"/>
    </source>
</evidence>
<organism evidence="10 11">
    <name type="scientific">Aerophobetes bacterium</name>
    <dbReference type="NCBI Taxonomy" id="2030807"/>
    <lineage>
        <taxon>Bacteria</taxon>
        <taxon>Candidatus Aerophobota</taxon>
    </lineage>
</organism>
<accession>A0A497E2A1</accession>
<evidence type="ECO:0000259" key="9">
    <source>
        <dbReference type="Pfam" id="PF12019"/>
    </source>
</evidence>
<keyword evidence="2" id="KW-1003">Cell membrane</keyword>
<gene>
    <name evidence="10" type="ORF">DRJ00_08885</name>
</gene>
<dbReference type="NCBIfam" id="TIGR02532">
    <property type="entry name" value="IV_pilin_GFxxxE"/>
    <property type="match status" value="1"/>
</dbReference>
<comment type="subcellular location">
    <subcellularLocation>
        <location evidence="1">Cell inner membrane</location>
        <topology evidence="1">Single-pass membrane protein</topology>
    </subcellularLocation>
</comment>
<evidence type="ECO:0000256" key="7">
    <source>
        <dbReference type="ARBA" id="ARBA00023136"/>
    </source>
</evidence>
<dbReference type="GO" id="GO:0015628">
    <property type="term" value="P:protein secretion by the type II secretion system"/>
    <property type="evidence" value="ECO:0007669"/>
    <property type="project" value="InterPro"/>
</dbReference>
<dbReference type="GO" id="GO:0015627">
    <property type="term" value="C:type II protein secretion system complex"/>
    <property type="evidence" value="ECO:0007669"/>
    <property type="project" value="InterPro"/>
</dbReference>
<evidence type="ECO:0000313" key="11">
    <source>
        <dbReference type="Proteomes" id="UP000279422"/>
    </source>
</evidence>
<keyword evidence="4" id="KW-0997">Cell inner membrane</keyword>
<keyword evidence="7 8" id="KW-0472">Membrane</keyword>
<sequence length="168" mass="18936">MLRISLSRCGFTLVELILVIGIMSSVTLICALSADNFLSRTRLESSAQDVASTLRCARRYAITRRMEHRVVFDLERGRYWIEDREGNVVEKGKGLSKNVIFADPCLGKWGEEDGLVEFDDIDDDSISFYPQGAAETGSIYLQDKDSGRWYTITITGPTGCVRIYPEKH</sequence>
<evidence type="ECO:0000256" key="2">
    <source>
        <dbReference type="ARBA" id="ARBA00022475"/>
    </source>
</evidence>
<keyword evidence="6 8" id="KW-1133">Transmembrane helix</keyword>
<evidence type="ECO:0000256" key="5">
    <source>
        <dbReference type="ARBA" id="ARBA00022692"/>
    </source>
</evidence>